<evidence type="ECO:0000313" key="3">
    <source>
        <dbReference type="Proteomes" id="UP000617634"/>
    </source>
</evidence>
<organism evidence="2 3">
    <name type="scientific">Novosphingobium aureum</name>
    <dbReference type="NCBI Taxonomy" id="2792964"/>
    <lineage>
        <taxon>Bacteria</taxon>
        <taxon>Pseudomonadati</taxon>
        <taxon>Pseudomonadota</taxon>
        <taxon>Alphaproteobacteria</taxon>
        <taxon>Sphingomonadales</taxon>
        <taxon>Sphingomonadaceae</taxon>
        <taxon>Novosphingobium</taxon>
    </lineage>
</organism>
<dbReference type="InterPro" id="IPR010093">
    <property type="entry name" value="SinI_DNA-bd"/>
</dbReference>
<reference evidence="2" key="1">
    <citation type="submission" date="2020-11" db="EMBL/GenBank/DDBJ databases">
        <title>Novosphingobium aureum sp. nov., a marine bacterium isolated from sediment of a salt flat.</title>
        <authorList>
            <person name="Yoo Y."/>
            <person name="Kim J.-J."/>
        </authorList>
    </citation>
    <scope>NUCLEOTIDE SEQUENCE</scope>
    <source>
        <strain evidence="2">YJ-S2-02</strain>
    </source>
</reference>
<gene>
    <name evidence="2" type="ORF">I5E68_19395</name>
</gene>
<evidence type="ECO:0000259" key="1">
    <source>
        <dbReference type="Pfam" id="PF12728"/>
    </source>
</evidence>
<protein>
    <submittedName>
        <fullName evidence="2">Helix-turn-helix domain-containing protein</fullName>
    </submittedName>
</protein>
<evidence type="ECO:0000313" key="2">
    <source>
        <dbReference type="EMBL" id="MBH0115112.1"/>
    </source>
</evidence>
<keyword evidence="3" id="KW-1185">Reference proteome</keyword>
<dbReference type="Pfam" id="PF12728">
    <property type="entry name" value="HTH_17"/>
    <property type="match status" value="1"/>
</dbReference>
<sequence length="56" mass="6611">MNAAKLYTINECCELLSIGRTKMYDMMSTDMIRYITVGAARRIPHSELMRFQEIRH</sequence>
<dbReference type="AlphaFoldDB" id="A0A931HG02"/>
<dbReference type="InterPro" id="IPR041657">
    <property type="entry name" value="HTH_17"/>
</dbReference>
<dbReference type="GO" id="GO:0003677">
    <property type="term" value="F:DNA binding"/>
    <property type="evidence" value="ECO:0007669"/>
    <property type="project" value="InterPro"/>
</dbReference>
<comment type="caution">
    <text evidence="2">The sequence shown here is derived from an EMBL/GenBank/DDBJ whole genome shotgun (WGS) entry which is preliminary data.</text>
</comment>
<proteinExistence type="predicted"/>
<dbReference type="RefSeq" id="WP_197167292.1">
    <property type="nucleotide sequence ID" value="NZ_JADZGI010000009.1"/>
</dbReference>
<dbReference type="EMBL" id="JADZGI010000009">
    <property type="protein sequence ID" value="MBH0115112.1"/>
    <property type="molecule type" value="Genomic_DNA"/>
</dbReference>
<dbReference type="Proteomes" id="UP000617634">
    <property type="component" value="Unassembled WGS sequence"/>
</dbReference>
<dbReference type="NCBIfam" id="TIGR01764">
    <property type="entry name" value="excise"/>
    <property type="match status" value="1"/>
</dbReference>
<feature type="domain" description="Helix-turn-helix" evidence="1">
    <location>
        <begin position="6"/>
        <end position="53"/>
    </location>
</feature>
<name>A0A931HG02_9SPHN</name>
<accession>A0A931HG02</accession>